<feature type="region of interest" description="Disordered" evidence="6">
    <location>
        <begin position="292"/>
        <end position="315"/>
    </location>
</feature>
<evidence type="ECO:0000256" key="2">
    <source>
        <dbReference type="ARBA" id="ARBA00022692"/>
    </source>
</evidence>
<evidence type="ECO:0000256" key="7">
    <source>
        <dbReference type="SAM" id="Phobius"/>
    </source>
</evidence>
<protein>
    <recommendedName>
        <fullName evidence="8">Rhodopsin domain-containing protein</fullName>
    </recommendedName>
</protein>
<name>A0A2K3PU65_9HYPO</name>
<dbReference type="Proteomes" id="UP000236621">
    <property type="component" value="Unassembled WGS sequence"/>
</dbReference>
<comment type="caution">
    <text evidence="9">The sequence shown here is derived from an EMBL/GenBank/DDBJ whole genome shotgun (WGS) entry which is preliminary data.</text>
</comment>
<sequence>MDPPLGQVRTPVDPPSSAGAVMPAGIATTAVAGVCVALRIFTRVRVGSGGGLGWEDYLVLCAMAFSAGFLFVGRHLCTVGAGLHMWDVLFSDFSPPFLQTALAASIIYAISITFSKLSLLAFYLRVFPNQASFRRAVFALVGAVCADTVAYILVAVFRCRPVAAAWNLPMMPGQCIENLAPMMVLSVADIIIDVVILCLPIPVMVSLSIQPRQKVMLTLLLATGGFVVAAAIKRTAIIPPLLASTDFTWNLSQHLVWSYVDVNVSIVCASLAALKPLLMRYVPSVVDSRLRSSQDRHRRSTGKAGSFSGNGGGGADKLTGSDAGALYSQAYELPSRDELPIQRPGADEDEARLWSRRHLFAGKAVSSRNSVRKQRDRDGSLDSLVLGDLYPGARAPVSAVSAGGFGLHPSQSTEGIKVTKETVVSFGRS</sequence>
<evidence type="ECO:0000256" key="3">
    <source>
        <dbReference type="ARBA" id="ARBA00022989"/>
    </source>
</evidence>
<evidence type="ECO:0000313" key="9">
    <source>
        <dbReference type="EMBL" id="PNY18832.1"/>
    </source>
</evidence>
<evidence type="ECO:0000313" key="10">
    <source>
        <dbReference type="Proteomes" id="UP000236621"/>
    </source>
</evidence>
<dbReference type="Pfam" id="PF20684">
    <property type="entry name" value="Fung_rhodopsin"/>
    <property type="match status" value="1"/>
</dbReference>
<dbReference type="EMBL" id="NRSZ01001306">
    <property type="protein sequence ID" value="PNY18832.1"/>
    <property type="molecule type" value="Genomic_DNA"/>
</dbReference>
<dbReference type="AlphaFoldDB" id="A0A2K3PU65"/>
<dbReference type="InterPro" id="IPR049326">
    <property type="entry name" value="Rhodopsin_dom_fungi"/>
</dbReference>
<evidence type="ECO:0000256" key="5">
    <source>
        <dbReference type="ARBA" id="ARBA00038359"/>
    </source>
</evidence>
<feature type="transmembrane region" description="Helical" evidence="7">
    <location>
        <begin position="215"/>
        <end position="236"/>
    </location>
</feature>
<accession>A0A2K3PU65</accession>
<dbReference type="PANTHER" id="PTHR33048:SF124">
    <property type="entry name" value="INTEGRAL MEMBRANE PROTEIN"/>
    <property type="match status" value="1"/>
</dbReference>
<evidence type="ECO:0000256" key="6">
    <source>
        <dbReference type="SAM" id="MobiDB-lite"/>
    </source>
</evidence>
<evidence type="ECO:0000256" key="1">
    <source>
        <dbReference type="ARBA" id="ARBA00004141"/>
    </source>
</evidence>
<feature type="transmembrane region" description="Helical" evidence="7">
    <location>
        <begin position="20"/>
        <end position="41"/>
    </location>
</feature>
<evidence type="ECO:0000256" key="4">
    <source>
        <dbReference type="ARBA" id="ARBA00023136"/>
    </source>
</evidence>
<feature type="transmembrane region" description="Helical" evidence="7">
    <location>
        <begin position="57"/>
        <end position="81"/>
    </location>
</feature>
<keyword evidence="4 7" id="KW-0472">Membrane</keyword>
<feature type="transmembrane region" description="Helical" evidence="7">
    <location>
        <begin position="178"/>
        <end position="203"/>
    </location>
</feature>
<keyword evidence="10" id="KW-1185">Reference proteome</keyword>
<comment type="similarity">
    <text evidence="5">Belongs to the SAT4 family.</text>
</comment>
<comment type="subcellular location">
    <subcellularLocation>
        <location evidence="1">Membrane</location>
        <topology evidence="1">Multi-pass membrane protein</topology>
    </subcellularLocation>
</comment>
<feature type="transmembrane region" description="Helical" evidence="7">
    <location>
        <begin position="136"/>
        <end position="158"/>
    </location>
</feature>
<dbReference type="InterPro" id="IPR052337">
    <property type="entry name" value="SAT4-like"/>
</dbReference>
<dbReference type="GO" id="GO:0016020">
    <property type="term" value="C:membrane"/>
    <property type="evidence" value="ECO:0007669"/>
    <property type="project" value="UniProtKB-SubCell"/>
</dbReference>
<keyword evidence="3 7" id="KW-1133">Transmembrane helix</keyword>
<organism evidence="9 10">
    <name type="scientific">Tolypocladium capitatum</name>
    <dbReference type="NCBI Taxonomy" id="45235"/>
    <lineage>
        <taxon>Eukaryota</taxon>
        <taxon>Fungi</taxon>
        <taxon>Dikarya</taxon>
        <taxon>Ascomycota</taxon>
        <taxon>Pezizomycotina</taxon>
        <taxon>Sordariomycetes</taxon>
        <taxon>Hypocreomycetidae</taxon>
        <taxon>Hypocreales</taxon>
        <taxon>Ophiocordycipitaceae</taxon>
        <taxon>Tolypocladium</taxon>
    </lineage>
</organism>
<dbReference type="OrthoDB" id="4525788at2759"/>
<keyword evidence="2 7" id="KW-0812">Transmembrane</keyword>
<feature type="transmembrane region" description="Helical" evidence="7">
    <location>
        <begin position="101"/>
        <end position="124"/>
    </location>
</feature>
<feature type="domain" description="Rhodopsin" evidence="8">
    <location>
        <begin position="38"/>
        <end position="279"/>
    </location>
</feature>
<gene>
    <name evidence="9" type="ORF">TCAP_07485</name>
</gene>
<evidence type="ECO:0000259" key="8">
    <source>
        <dbReference type="Pfam" id="PF20684"/>
    </source>
</evidence>
<reference evidence="9 10" key="1">
    <citation type="submission" date="2017-08" db="EMBL/GenBank/DDBJ databases">
        <title>Harnessing the power of phylogenomics to disentangle the directionality and signatures of interkingdom host jumping in the parasitic fungal genus Tolypocladium.</title>
        <authorList>
            <person name="Quandt C.A."/>
            <person name="Patterson W."/>
            <person name="Spatafora J.W."/>
        </authorList>
    </citation>
    <scope>NUCLEOTIDE SEQUENCE [LARGE SCALE GENOMIC DNA]</scope>
    <source>
        <strain evidence="9 10">CBS 113982</strain>
    </source>
</reference>
<proteinExistence type="inferred from homology"/>
<dbReference type="PANTHER" id="PTHR33048">
    <property type="entry name" value="PTH11-LIKE INTEGRAL MEMBRANE PROTEIN (AFU_ORTHOLOGUE AFUA_5G11245)"/>
    <property type="match status" value="1"/>
</dbReference>